<evidence type="ECO:0000313" key="13">
    <source>
        <dbReference type="Proteomes" id="UP000051401"/>
    </source>
</evidence>
<keyword evidence="7 9" id="KW-0472">Membrane</keyword>
<comment type="function">
    <text evidence="9">Part of the tripartite ATP-independent periplasmic (TRAP) transport system.</text>
</comment>
<dbReference type="InterPro" id="IPR055348">
    <property type="entry name" value="DctQ"/>
</dbReference>
<dbReference type="EMBL" id="LAXI01000003">
    <property type="protein sequence ID" value="KRS18434.1"/>
    <property type="molecule type" value="Genomic_DNA"/>
</dbReference>
<evidence type="ECO:0000256" key="3">
    <source>
        <dbReference type="ARBA" id="ARBA00022475"/>
    </source>
</evidence>
<evidence type="ECO:0000259" key="10">
    <source>
        <dbReference type="Pfam" id="PF04290"/>
    </source>
</evidence>
<dbReference type="Pfam" id="PF04290">
    <property type="entry name" value="DctQ"/>
    <property type="match status" value="1"/>
</dbReference>
<sequence length="180" mass="19189">MKSFGRGIDRLTRALVLLGGVCVALMMLHVTAEIVLRATLNMPLPGTITIVANYYMIVAAFAPLALLEQRNEHISVDIFTAAMPAFMQRIIEIAVRALTAAVLSLLAARTWTEALSKADIGASVTQGSSSIPVWPAYFVLPVGAAAMALVAAIRMVEAATRTDLGLPDSHEALMAQERAE</sequence>
<feature type="domain" description="Tripartite ATP-independent periplasmic transporters DctQ component" evidence="10">
    <location>
        <begin position="26"/>
        <end position="160"/>
    </location>
</feature>
<evidence type="ECO:0000256" key="9">
    <source>
        <dbReference type="RuleBase" id="RU369079"/>
    </source>
</evidence>
<dbReference type="STRING" id="540747.SAMN04488031_104355"/>
<proteinExistence type="inferred from homology"/>
<comment type="similarity">
    <text evidence="8 9">Belongs to the TRAP transporter small permease family.</text>
</comment>
<comment type="caution">
    <text evidence="9">Lacks conserved residue(s) required for the propagation of feature annotation.</text>
</comment>
<gene>
    <name evidence="12" type="ORF">RIdsm_01191</name>
    <name evidence="11" type="ORF">XM52_06300</name>
</gene>
<evidence type="ECO:0000313" key="14">
    <source>
        <dbReference type="Proteomes" id="UP000325785"/>
    </source>
</evidence>
<keyword evidence="3" id="KW-1003">Cell membrane</keyword>
<dbReference type="OrthoDB" id="4250245at2"/>
<dbReference type="RefSeq" id="WP_057814442.1">
    <property type="nucleotide sequence ID" value="NZ_CP031598.1"/>
</dbReference>
<dbReference type="InterPro" id="IPR007387">
    <property type="entry name" value="TRAP_DctQ"/>
</dbReference>
<dbReference type="EMBL" id="CP031598">
    <property type="protein sequence ID" value="QEW25405.1"/>
    <property type="molecule type" value="Genomic_DNA"/>
</dbReference>
<dbReference type="PANTHER" id="PTHR35011">
    <property type="entry name" value="2,3-DIKETO-L-GULONATE TRAP TRANSPORTER SMALL PERMEASE PROTEIN YIAM"/>
    <property type="match status" value="1"/>
</dbReference>
<comment type="subcellular location">
    <subcellularLocation>
        <location evidence="1 9">Cell inner membrane</location>
        <topology evidence="1 9">Multi-pass membrane protein</topology>
    </subcellularLocation>
</comment>
<reference evidence="11 13" key="1">
    <citation type="submission" date="2015-04" db="EMBL/GenBank/DDBJ databases">
        <title>The draft genome sequence of Roseovarius indicus B108T.</title>
        <authorList>
            <person name="Li G."/>
            <person name="Lai Q."/>
            <person name="Shao Z."/>
            <person name="Yan P."/>
        </authorList>
    </citation>
    <scope>NUCLEOTIDE SEQUENCE [LARGE SCALE GENOMIC DNA]</scope>
    <source>
        <strain evidence="11 13">B108</strain>
    </source>
</reference>
<evidence type="ECO:0000256" key="2">
    <source>
        <dbReference type="ARBA" id="ARBA00022448"/>
    </source>
</evidence>
<evidence type="ECO:0000313" key="11">
    <source>
        <dbReference type="EMBL" id="KRS18434.1"/>
    </source>
</evidence>
<dbReference type="Proteomes" id="UP000325785">
    <property type="component" value="Chromosome"/>
</dbReference>
<keyword evidence="4 9" id="KW-0997">Cell inner membrane</keyword>
<keyword evidence="5 9" id="KW-0812">Transmembrane</keyword>
<evidence type="ECO:0000256" key="1">
    <source>
        <dbReference type="ARBA" id="ARBA00004429"/>
    </source>
</evidence>
<name>A0A0T5PAW4_9RHOB</name>
<dbReference type="PATRIC" id="fig|540747.5.peg.3620"/>
<dbReference type="GO" id="GO:0005886">
    <property type="term" value="C:plasma membrane"/>
    <property type="evidence" value="ECO:0007669"/>
    <property type="project" value="UniProtKB-SubCell"/>
</dbReference>
<dbReference type="GO" id="GO:0015740">
    <property type="term" value="P:C4-dicarboxylate transport"/>
    <property type="evidence" value="ECO:0007669"/>
    <property type="project" value="TreeGrafter"/>
</dbReference>
<dbReference type="AlphaFoldDB" id="A0A0T5PAW4"/>
<dbReference type="Proteomes" id="UP000051401">
    <property type="component" value="Unassembled WGS sequence"/>
</dbReference>
<comment type="subunit">
    <text evidence="9">The complex comprises the extracytoplasmic solute receptor protein and the two transmembrane proteins.</text>
</comment>
<protein>
    <recommendedName>
        <fullName evidence="9">TRAP transporter small permease protein</fullName>
    </recommendedName>
</protein>
<feature type="transmembrane region" description="Helical" evidence="9">
    <location>
        <begin position="93"/>
        <end position="111"/>
    </location>
</feature>
<keyword evidence="6 9" id="KW-1133">Transmembrane helix</keyword>
<evidence type="ECO:0000256" key="8">
    <source>
        <dbReference type="ARBA" id="ARBA00038436"/>
    </source>
</evidence>
<evidence type="ECO:0000256" key="4">
    <source>
        <dbReference type="ARBA" id="ARBA00022519"/>
    </source>
</evidence>
<organism evidence="11 13">
    <name type="scientific">Roseovarius indicus</name>
    <dbReference type="NCBI Taxonomy" id="540747"/>
    <lineage>
        <taxon>Bacteria</taxon>
        <taxon>Pseudomonadati</taxon>
        <taxon>Pseudomonadota</taxon>
        <taxon>Alphaproteobacteria</taxon>
        <taxon>Rhodobacterales</taxon>
        <taxon>Roseobacteraceae</taxon>
        <taxon>Roseovarius</taxon>
    </lineage>
</organism>
<keyword evidence="2 9" id="KW-0813">Transport</keyword>
<keyword evidence="13" id="KW-1185">Reference proteome</keyword>
<dbReference type="GO" id="GO:0022857">
    <property type="term" value="F:transmembrane transporter activity"/>
    <property type="evidence" value="ECO:0007669"/>
    <property type="project" value="UniProtKB-UniRule"/>
</dbReference>
<evidence type="ECO:0000256" key="7">
    <source>
        <dbReference type="ARBA" id="ARBA00023136"/>
    </source>
</evidence>
<dbReference type="PANTHER" id="PTHR35011:SF10">
    <property type="entry name" value="TRAP TRANSPORTER SMALL PERMEASE PROTEIN"/>
    <property type="match status" value="1"/>
</dbReference>
<feature type="transmembrane region" description="Helical" evidence="9">
    <location>
        <begin position="131"/>
        <end position="153"/>
    </location>
</feature>
<accession>A0A0T5PAW4</accession>
<dbReference type="KEGG" id="rid:RIdsm_01191"/>
<evidence type="ECO:0000256" key="6">
    <source>
        <dbReference type="ARBA" id="ARBA00022989"/>
    </source>
</evidence>
<feature type="transmembrane region" description="Helical" evidence="9">
    <location>
        <begin position="48"/>
        <end position="67"/>
    </location>
</feature>
<evidence type="ECO:0000313" key="12">
    <source>
        <dbReference type="EMBL" id="QEW25405.1"/>
    </source>
</evidence>
<evidence type="ECO:0000256" key="5">
    <source>
        <dbReference type="ARBA" id="ARBA00022692"/>
    </source>
</evidence>
<reference evidence="12 14" key="2">
    <citation type="submission" date="2018-08" db="EMBL/GenBank/DDBJ databases">
        <title>Genetic Globetrotter - A new plasmid hitch-hiking vast phylogenetic and geographic distances.</title>
        <authorList>
            <person name="Vollmers J."/>
            <person name="Petersen J."/>
        </authorList>
    </citation>
    <scope>NUCLEOTIDE SEQUENCE [LARGE SCALE GENOMIC DNA]</scope>
    <source>
        <strain evidence="12 14">DSM 26383</strain>
    </source>
</reference>